<evidence type="ECO:0000256" key="1">
    <source>
        <dbReference type="ARBA" id="ARBA00022763"/>
    </source>
</evidence>
<dbReference type="AlphaFoldDB" id="A0A160DTT6"/>
<dbReference type="GO" id="GO:0006281">
    <property type="term" value="P:DNA repair"/>
    <property type="evidence" value="ECO:0007669"/>
    <property type="project" value="InterPro"/>
</dbReference>
<dbReference type="PANTHER" id="PTHR35369">
    <property type="entry name" value="BLR3025 PROTEIN-RELATED"/>
    <property type="match status" value="1"/>
</dbReference>
<sequence length="471" mass="51206">MRWICILLPHLALDGVLRSRADPAAPLVLVGGPAQRRVLLAANPAARARGLRAGQPLAAAQAISRDFVAIDHDPAEAAGWHRFLGAWAYGFSSQVSLQYPGALLVEIGASLSLLGPWPRLEARLRRELTALGFRHRIVAAPQPAAARVLANAHDGLALPGVEAMRRALAQMPVERAGLPREVATACARMGLVRLGQVLALPRESIARRFPAEVLRHLDAVTGDRVPALESYAPPDRFDARIEFGFEVTATPALAFPLKRLTADLAAFLAGRDGGVQRFVLQLEHAGAAATEVPVGLLSTERDAAMLLEMARVRLERVPALAPVQALRLVAHELPAFVPAHRELFDERPQQTLPWPQLRERLRARLGDAAVHGLRSRADHRPERAWQPEDEAGRTPPAAASPRPGWLLARPLPLREAVAAILAGPERIESGWWDGGDVRRDYYRVATAAGPQAWAWRPAGEDGPLMLHGWFA</sequence>
<dbReference type="OrthoDB" id="5298951at2"/>
<keyword evidence="5" id="KW-1185">Reference proteome</keyword>
<feature type="domain" description="UmuC" evidence="3">
    <location>
        <begin position="27"/>
        <end position="150"/>
    </location>
</feature>
<dbReference type="InterPro" id="IPR043502">
    <property type="entry name" value="DNA/RNA_pol_sf"/>
</dbReference>
<feature type="compositionally biased region" description="Basic and acidic residues" evidence="2">
    <location>
        <begin position="375"/>
        <end position="392"/>
    </location>
</feature>
<evidence type="ECO:0000256" key="2">
    <source>
        <dbReference type="SAM" id="MobiDB-lite"/>
    </source>
</evidence>
<reference evidence="4 5" key="1">
    <citation type="submission" date="2016-04" db="EMBL/GenBank/DDBJ databases">
        <title>Complete genome sequence of Dokdonella koreensis DS-123T.</title>
        <authorList>
            <person name="Kim J.F."/>
            <person name="Lee H."/>
            <person name="Kwak M.-J."/>
        </authorList>
    </citation>
    <scope>NUCLEOTIDE SEQUENCE [LARGE SCALE GENOMIC DNA]</scope>
    <source>
        <strain evidence="4 5">DS-123</strain>
    </source>
</reference>
<evidence type="ECO:0000313" key="4">
    <source>
        <dbReference type="EMBL" id="ANB17805.1"/>
    </source>
</evidence>
<protein>
    <submittedName>
        <fullName evidence="4">DNA repair nucleotidyltransferase/DNA polymerase-like protein</fullName>
    </submittedName>
</protein>
<dbReference type="PANTHER" id="PTHR35369:SF2">
    <property type="entry name" value="BLR3025 PROTEIN"/>
    <property type="match status" value="1"/>
</dbReference>
<keyword evidence="4" id="KW-0808">Transferase</keyword>
<dbReference type="Proteomes" id="UP000076830">
    <property type="component" value="Chromosome"/>
</dbReference>
<dbReference type="KEGG" id="dko:I596_1781"/>
<proteinExistence type="predicted"/>
<name>A0A160DTT6_9GAMM</name>
<dbReference type="STRING" id="1300342.I596_1781"/>
<dbReference type="InterPro" id="IPR001126">
    <property type="entry name" value="UmuC"/>
</dbReference>
<dbReference type="GO" id="GO:0016740">
    <property type="term" value="F:transferase activity"/>
    <property type="evidence" value="ECO:0007669"/>
    <property type="project" value="UniProtKB-KW"/>
</dbReference>
<dbReference type="SUPFAM" id="SSF56672">
    <property type="entry name" value="DNA/RNA polymerases"/>
    <property type="match status" value="1"/>
</dbReference>
<dbReference type="InterPro" id="IPR050356">
    <property type="entry name" value="SulA_CellDiv_inhibitor"/>
</dbReference>
<dbReference type="PATRIC" id="fig|1300342.3.peg.1740"/>
<organism evidence="4 5">
    <name type="scientific">Dokdonella koreensis DS-123</name>
    <dbReference type="NCBI Taxonomy" id="1300342"/>
    <lineage>
        <taxon>Bacteria</taxon>
        <taxon>Pseudomonadati</taxon>
        <taxon>Pseudomonadota</taxon>
        <taxon>Gammaproteobacteria</taxon>
        <taxon>Lysobacterales</taxon>
        <taxon>Rhodanobacteraceae</taxon>
        <taxon>Dokdonella</taxon>
    </lineage>
</organism>
<evidence type="ECO:0000259" key="3">
    <source>
        <dbReference type="Pfam" id="PF00817"/>
    </source>
</evidence>
<dbReference type="EMBL" id="CP015249">
    <property type="protein sequence ID" value="ANB17805.1"/>
    <property type="molecule type" value="Genomic_DNA"/>
</dbReference>
<keyword evidence="1" id="KW-0227">DNA damage</keyword>
<gene>
    <name evidence="4" type="ORF">I596_1781</name>
</gene>
<accession>A0A160DTT6</accession>
<dbReference type="RefSeq" id="WP_067646291.1">
    <property type="nucleotide sequence ID" value="NZ_CP015249.1"/>
</dbReference>
<evidence type="ECO:0000313" key="5">
    <source>
        <dbReference type="Proteomes" id="UP000076830"/>
    </source>
</evidence>
<dbReference type="Pfam" id="PF00817">
    <property type="entry name" value="IMS"/>
    <property type="match status" value="1"/>
</dbReference>
<feature type="region of interest" description="Disordered" evidence="2">
    <location>
        <begin position="372"/>
        <end position="402"/>
    </location>
</feature>
<dbReference type="CDD" id="cd03468">
    <property type="entry name" value="PolY_like"/>
    <property type="match status" value="1"/>
</dbReference>